<gene>
    <name evidence="3" type="ORF">NKR19_g5717</name>
</gene>
<dbReference type="EMBL" id="JANBVN010000080">
    <property type="protein sequence ID" value="KAJ9149550.1"/>
    <property type="molecule type" value="Genomic_DNA"/>
</dbReference>
<dbReference type="GO" id="GO:0016787">
    <property type="term" value="F:hydrolase activity"/>
    <property type="evidence" value="ECO:0007669"/>
    <property type="project" value="UniProtKB-KW"/>
</dbReference>
<evidence type="ECO:0000259" key="2">
    <source>
        <dbReference type="Pfam" id="PF18271"/>
    </source>
</evidence>
<keyword evidence="4" id="KW-1185">Reference proteome</keyword>
<evidence type="ECO:0000313" key="4">
    <source>
        <dbReference type="Proteomes" id="UP001174691"/>
    </source>
</evidence>
<name>A0AA38RS58_9PEZI</name>
<evidence type="ECO:0000313" key="3">
    <source>
        <dbReference type="EMBL" id="KAJ9149550.1"/>
    </source>
</evidence>
<feature type="signal peptide" evidence="1">
    <location>
        <begin position="1"/>
        <end position="22"/>
    </location>
</feature>
<dbReference type="PANTHER" id="PTHR34612">
    <property type="entry name" value="GH131_N DOMAIN-CONTAINING PROTEIN"/>
    <property type="match status" value="1"/>
</dbReference>
<dbReference type="Proteomes" id="UP001174691">
    <property type="component" value="Unassembled WGS sequence"/>
</dbReference>
<accession>A0AA38RS58</accession>
<dbReference type="Pfam" id="PF18271">
    <property type="entry name" value="GH131_N"/>
    <property type="match status" value="1"/>
</dbReference>
<evidence type="ECO:0000256" key="1">
    <source>
        <dbReference type="SAM" id="SignalP"/>
    </source>
</evidence>
<feature type="chain" id="PRO_5041247633" evidence="1">
    <location>
        <begin position="23"/>
        <end position="296"/>
    </location>
</feature>
<protein>
    <submittedName>
        <fullName evidence="3">Glycoside hydrolase family 131 protein</fullName>
    </submittedName>
</protein>
<keyword evidence="3" id="KW-0378">Hydrolase</keyword>
<reference evidence="3" key="1">
    <citation type="submission" date="2022-07" db="EMBL/GenBank/DDBJ databases">
        <title>Fungi with potential for degradation of polypropylene.</title>
        <authorList>
            <person name="Gostincar C."/>
        </authorList>
    </citation>
    <scope>NUCLEOTIDE SEQUENCE</scope>
    <source>
        <strain evidence="3">EXF-13287</strain>
    </source>
</reference>
<keyword evidence="1" id="KW-0732">Signal</keyword>
<proteinExistence type="predicted"/>
<sequence length="296" mass="30845">MLAPTAANLASISALLFTLSSAQKCTLQFDGRIPSTFTPASFDAANAFFSQSNVFGQGLAFSQLIQLPAAAAVAPSLFDVAASSAPFEVTISDDSVFAPSADNVQTGFRRAELLPASNTGTDPSTTGVKTLHFSVMKDAARPLNLSHEYQLVFLESNDFSTNQLVLKTGTVIGGGAGGDPDTLQLFGNVNEDPPKVLFSTPFLEGVFHNFAVTLDFDKLTSQVFFSAGNAALKAVTQAIANDVSGQGQFHFGVLKKGIGGQNIVKDGAQEAGIDEGIIFGGIFEEDSSDGCVSLSP</sequence>
<dbReference type="Gene3D" id="2.60.120.1160">
    <property type="match status" value="1"/>
</dbReference>
<feature type="domain" description="Glycoside hydrolase 131 catalytic N-terminal" evidence="2">
    <location>
        <begin position="27"/>
        <end position="290"/>
    </location>
</feature>
<dbReference type="PANTHER" id="PTHR34612:SF2">
    <property type="entry name" value="GLYCOSIDE HYDROLASE 131 CATALYTIC N-TERMINAL DOMAIN-CONTAINING PROTEIN"/>
    <property type="match status" value="1"/>
</dbReference>
<dbReference type="InterPro" id="IPR041524">
    <property type="entry name" value="GH131_N"/>
</dbReference>
<comment type="caution">
    <text evidence="3">The sequence shown here is derived from an EMBL/GenBank/DDBJ whole genome shotgun (WGS) entry which is preliminary data.</text>
</comment>
<dbReference type="AlphaFoldDB" id="A0AA38RS58"/>
<organism evidence="3 4">
    <name type="scientific">Coniochaeta hoffmannii</name>
    <dbReference type="NCBI Taxonomy" id="91930"/>
    <lineage>
        <taxon>Eukaryota</taxon>
        <taxon>Fungi</taxon>
        <taxon>Dikarya</taxon>
        <taxon>Ascomycota</taxon>
        <taxon>Pezizomycotina</taxon>
        <taxon>Sordariomycetes</taxon>
        <taxon>Sordariomycetidae</taxon>
        <taxon>Coniochaetales</taxon>
        <taxon>Coniochaetaceae</taxon>
        <taxon>Coniochaeta</taxon>
    </lineage>
</organism>